<dbReference type="GO" id="GO:0043565">
    <property type="term" value="F:sequence-specific DNA binding"/>
    <property type="evidence" value="ECO:0007669"/>
    <property type="project" value="TreeGrafter"/>
</dbReference>
<evidence type="ECO:0000313" key="4">
    <source>
        <dbReference type="Proteomes" id="UP000252479"/>
    </source>
</evidence>
<evidence type="ECO:0000256" key="1">
    <source>
        <dbReference type="ARBA" id="ARBA00009437"/>
    </source>
</evidence>
<accession>A0A368LJ29</accession>
<name>A0A368LJ29_9VIBR</name>
<gene>
    <name evidence="3" type="ORF">CIK83_14980</name>
</gene>
<dbReference type="GO" id="GO:0003700">
    <property type="term" value="F:DNA-binding transcription factor activity"/>
    <property type="evidence" value="ECO:0007669"/>
    <property type="project" value="TreeGrafter"/>
</dbReference>
<dbReference type="SUPFAM" id="SSF53850">
    <property type="entry name" value="Periplasmic binding protein-like II"/>
    <property type="match status" value="1"/>
</dbReference>
<feature type="domain" description="LysR substrate-binding" evidence="2">
    <location>
        <begin position="5"/>
        <end position="75"/>
    </location>
</feature>
<comment type="similarity">
    <text evidence="1">Belongs to the LysR transcriptional regulatory family.</text>
</comment>
<dbReference type="InterPro" id="IPR058163">
    <property type="entry name" value="LysR-type_TF_proteobact-type"/>
</dbReference>
<dbReference type="Proteomes" id="UP000252479">
    <property type="component" value="Unassembled WGS sequence"/>
</dbReference>
<dbReference type="OrthoDB" id="9786526at2"/>
<evidence type="ECO:0000313" key="3">
    <source>
        <dbReference type="EMBL" id="RCS70717.1"/>
    </source>
</evidence>
<dbReference type="GO" id="GO:0006351">
    <property type="term" value="P:DNA-templated transcription"/>
    <property type="evidence" value="ECO:0007669"/>
    <property type="project" value="TreeGrafter"/>
</dbReference>
<dbReference type="EMBL" id="QPGL01000002">
    <property type="protein sequence ID" value="RCS70717.1"/>
    <property type="molecule type" value="Genomic_DNA"/>
</dbReference>
<evidence type="ECO:0000259" key="2">
    <source>
        <dbReference type="Pfam" id="PF03466"/>
    </source>
</evidence>
<dbReference type="GeneID" id="303190936"/>
<dbReference type="InterPro" id="IPR005119">
    <property type="entry name" value="LysR_subst-bd"/>
</dbReference>
<dbReference type="PANTHER" id="PTHR30537:SF1">
    <property type="entry name" value="HTH-TYPE TRANSCRIPTIONAL REGULATOR PGRR"/>
    <property type="match status" value="1"/>
</dbReference>
<proteinExistence type="inferred from homology"/>
<dbReference type="PANTHER" id="PTHR30537">
    <property type="entry name" value="HTH-TYPE TRANSCRIPTIONAL REGULATOR"/>
    <property type="match status" value="1"/>
</dbReference>
<dbReference type="Gene3D" id="3.40.190.290">
    <property type="match status" value="1"/>
</dbReference>
<keyword evidence="4" id="KW-1185">Reference proteome</keyword>
<comment type="caution">
    <text evidence="3">The sequence shown here is derived from an EMBL/GenBank/DDBJ whole genome shotgun (WGS) entry which is preliminary data.</text>
</comment>
<organism evidence="3 4">
    <name type="scientific">Vibrio casei</name>
    <dbReference type="NCBI Taxonomy" id="673372"/>
    <lineage>
        <taxon>Bacteria</taxon>
        <taxon>Pseudomonadati</taxon>
        <taxon>Pseudomonadota</taxon>
        <taxon>Gammaproteobacteria</taxon>
        <taxon>Vibrionales</taxon>
        <taxon>Vibrionaceae</taxon>
        <taxon>Vibrio</taxon>
    </lineage>
</organism>
<dbReference type="Pfam" id="PF03466">
    <property type="entry name" value="LysR_substrate"/>
    <property type="match status" value="1"/>
</dbReference>
<dbReference type="RefSeq" id="WP_086959989.1">
    <property type="nucleotide sequence ID" value="NZ_AP018681.1"/>
</dbReference>
<sequence length="78" mass="8867">MEEVVFNSSANRLDAVLSGIGLAYLPEDMVQDYVKSGELIEVLTDWCEPFDGYYLYYPNRQLSSPAFKLVADALRIQK</sequence>
<reference evidence="3 4" key="1">
    <citation type="journal article" date="2017" name="Elife">
        <title>Extensive horizontal gene transfer in cheese-associated bacteria.</title>
        <authorList>
            <person name="Bonham K.S."/>
            <person name="Wolfe B.E."/>
            <person name="Dutton R.J."/>
        </authorList>
    </citation>
    <scope>NUCLEOTIDE SEQUENCE [LARGE SCALE GENOMIC DNA]</scope>
    <source>
        <strain evidence="3 4">JB196</strain>
    </source>
</reference>
<dbReference type="AlphaFoldDB" id="A0A368LJ29"/>
<protein>
    <recommendedName>
        <fullName evidence="2">LysR substrate-binding domain-containing protein</fullName>
    </recommendedName>
</protein>